<feature type="transmembrane region" description="Helical" evidence="6">
    <location>
        <begin position="49"/>
        <end position="68"/>
    </location>
</feature>
<evidence type="ECO:0000256" key="1">
    <source>
        <dbReference type="ARBA" id="ARBA00004651"/>
    </source>
</evidence>
<evidence type="ECO:0000313" key="8">
    <source>
        <dbReference type="EMBL" id="PII35667.1"/>
    </source>
</evidence>
<dbReference type="InterPro" id="IPR036873">
    <property type="entry name" value="Rhodanese-like_dom_sf"/>
</dbReference>
<reference evidence="8" key="1">
    <citation type="submission" date="2017-10" db="EMBL/GenBank/DDBJ databases">
        <title>Chryseobacterium sp. B5 is a hydrocarbonoclastic and plant growth promoting bacterium.</title>
        <authorList>
            <person name="Thijs S."/>
            <person name="Gkorezis P."/>
            <person name="Van Hamme J."/>
        </authorList>
    </citation>
    <scope>NUCLEOTIDE SEQUENCE</scope>
    <source>
        <strain evidence="8">B5</strain>
    </source>
</reference>
<organism evidence="8">
    <name type="scientific">Chryseobacterium sp. B5</name>
    <dbReference type="NCBI Taxonomy" id="2050562"/>
    <lineage>
        <taxon>Bacteria</taxon>
        <taxon>Pseudomonadati</taxon>
        <taxon>Bacteroidota</taxon>
        <taxon>Flavobacteriia</taxon>
        <taxon>Flavobacteriales</taxon>
        <taxon>Weeksellaceae</taxon>
        <taxon>Chryseobacterium group</taxon>
        <taxon>Chryseobacterium</taxon>
    </lineage>
</organism>
<evidence type="ECO:0000256" key="2">
    <source>
        <dbReference type="ARBA" id="ARBA00022475"/>
    </source>
</evidence>
<dbReference type="Pfam" id="PF09335">
    <property type="entry name" value="VTT_dom"/>
    <property type="match status" value="1"/>
</dbReference>
<dbReference type="SUPFAM" id="SSF52821">
    <property type="entry name" value="Rhodanese/Cell cycle control phosphatase"/>
    <property type="match status" value="1"/>
</dbReference>
<keyword evidence="4 6" id="KW-1133">Transmembrane helix</keyword>
<sequence>MGFLVELIREYGFGIVFLNVFVEQLGAPIPAYPVLVVTGALEGADWVRLLWLVAVAVSAALIADLFWYQAGKAYGHRVLGRICRISLSPDACIRQTETVYGRWGARSLLVAKFVPGFASIASALAGVMGTPLRSFVLYDGLGALIWVGSAVYLGSLFSSTVEDLLGVLTALGQWGLLLLGVALGLFIVRKWWQRHRMVRSLRMPRMSVRELAGLHAQGMEPTVIDVRALPQYRQGHIPGAQSWELRPRDGGESHAHLLPQHDHPHGLVIYCDCPNEISAARLARQLLRAGFANVRPLVGGLKAWQAAGFDVETAPLPVTASADEGPAPSVP</sequence>
<evidence type="ECO:0000256" key="4">
    <source>
        <dbReference type="ARBA" id="ARBA00022989"/>
    </source>
</evidence>
<keyword evidence="8" id="KW-0808">Transferase</keyword>
<keyword evidence="2" id="KW-1003">Cell membrane</keyword>
<evidence type="ECO:0000256" key="3">
    <source>
        <dbReference type="ARBA" id="ARBA00022692"/>
    </source>
</evidence>
<dbReference type="InterPro" id="IPR051311">
    <property type="entry name" value="DedA_domain"/>
</dbReference>
<proteinExistence type="predicted"/>
<accession>A0A2G7T9D0</accession>
<dbReference type="InterPro" id="IPR001763">
    <property type="entry name" value="Rhodanese-like_dom"/>
</dbReference>
<dbReference type="EMBL" id="PEKC01000038">
    <property type="protein sequence ID" value="PII35667.1"/>
    <property type="molecule type" value="Genomic_DNA"/>
</dbReference>
<name>A0A2G7T9D0_9FLAO</name>
<feature type="transmembrane region" description="Helical" evidence="6">
    <location>
        <begin position="174"/>
        <end position="192"/>
    </location>
</feature>
<dbReference type="PANTHER" id="PTHR42709:SF6">
    <property type="entry name" value="UNDECAPRENYL PHOSPHATE TRANSPORTER A"/>
    <property type="match status" value="1"/>
</dbReference>
<dbReference type="GO" id="GO:0016740">
    <property type="term" value="F:transferase activity"/>
    <property type="evidence" value="ECO:0007669"/>
    <property type="project" value="UniProtKB-KW"/>
</dbReference>
<dbReference type="Gene3D" id="3.40.250.10">
    <property type="entry name" value="Rhodanese-like domain"/>
    <property type="match status" value="1"/>
</dbReference>
<comment type="subcellular location">
    <subcellularLocation>
        <location evidence="1">Cell membrane</location>
        <topology evidence="1">Multi-pass membrane protein</topology>
    </subcellularLocation>
</comment>
<keyword evidence="5 6" id="KW-0472">Membrane</keyword>
<protein>
    <submittedName>
        <fullName evidence="8">Sulfurtransferase</fullName>
    </submittedName>
</protein>
<comment type="caution">
    <text evidence="8">The sequence shown here is derived from an EMBL/GenBank/DDBJ whole genome shotgun (WGS) entry which is preliminary data.</text>
</comment>
<dbReference type="GO" id="GO:0005886">
    <property type="term" value="C:plasma membrane"/>
    <property type="evidence" value="ECO:0007669"/>
    <property type="project" value="UniProtKB-SubCell"/>
</dbReference>
<dbReference type="AlphaFoldDB" id="A0A2G7T9D0"/>
<dbReference type="Pfam" id="PF00581">
    <property type="entry name" value="Rhodanese"/>
    <property type="match status" value="1"/>
</dbReference>
<evidence type="ECO:0000256" key="5">
    <source>
        <dbReference type="ARBA" id="ARBA00023136"/>
    </source>
</evidence>
<dbReference type="PANTHER" id="PTHR42709">
    <property type="entry name" value="ALKALINE PHOSPHATASE LIKE PROTEIN"/>
    <property type="match status" value="1"/>
</dbReference>
<dbReference type="PROSITE" id="PS50206">
    <property type="entry name" value="RHODANESE_3"/>
    <property type="match status" value="1"/>
</dbReference>
<evidence type="ECO:0000259" key="7">
    <source>
        <dbReference type="PROSITE" id="PS50206"/>
    </source>
</evidence>
<keyword evidence="3 6" id="KW-0812">Transmembrane</keyword>
<evidence type="ECO:0000256" key="6">
    <source>
        <dbReference type="SAM" id="Phobius"/>
    </source>
</evidence>
<gene>
    <name evidence="8" type="ORF">CTI11_12455</name>
</gene>
<feature type="transmembrane region" description="Helical" evidence="6">
    <location>
        <begin position="109"/>
        <end position="128"/>
    </location>
</feature>
<dbReference type="InterPro" id="IPR032816">
    <property type="entry name" value="VTT_dom"/>
</dbReference>
<feature type="transmembrane region" description="Helical" evidence="6">
    <location>
        <begin position="135"/>
        <end position="154"/>
    </location>
</feature>
<feature type="domain" description="Rhodanese" evidence="7">
    <location>
        <begin position="217"/>
        <end position="313"/>
    </location>
</feature>
<feature type="transmembrane region" description="Helical" evidence="6">
    <location>
        <begin position="12"/>
        <end position="37"/>
    </location>
</feature>
<dbReference type="SMART" id="SM00450">
    <property type="entry name" value="RHOD"/>
    <property type="match status" value="1"/>
</dbReference>